<dbReference type="Proteomes" id="UP000315496">
    <property type="component" value="Chromosome 2"/>
</dbReference>
<gene>
    <name evidence="6" type="ORF">GMRT_11918</name>
</gene>
<evidence type="ECO:0000313" key="7">
    <source>
        <dbReference type="Proteomes" id="UP000315496"/>
    </source>
</evidence>
<evidence type="ECO:0000313" key="6">
    <source>
        <dbReference type="EMBL" id="TNJ28532.1"/>
    </source>
</evidence>
<evidence type="ECO:0000256" key="1">
    <source>
        <dbReference type="ARBA" id="ARBA00004138"/>
    </source>
</evidence>
<reference evidence="6 7" key="1">
    <citation type="submission" date="2019-05" db="EMBL/GenBank/DDBJ databases">
        <title>The compact genome of Giardia muris reveals important steps in the evolution of intestinal protozoan parasites.</title>
        <authorList>
            <person name="Xu F."/>
            <person name="Jimenez-Gonzalez A."/>
            <person name="Einarsson E."/>
            <person name="Astvaldsson A."/>
            <person name="Peirasmaki D."/>
            <person name="Eckmann L."/>
            <person name="Andersson J.O."/>
            <person name="Svard S.G."/>
            <person name="Jerlstrom-Hultqvist J."/>
        </authorList>
    </citation>
    <scope>NUCLEOTIDE SEQUENCE [LARGE SCALE GENOMIC DNA]</scope>
    <source>
        <strain evidence="6 7">Roberts-Thomson</strain>
    </source>
</reference>
<name>A0A4Z1SRK8_GIAMU</name>
<keyword evidence="2" id="KW-0433">Leucine-rich repeat</keyword>
<dbReference type="PANTHER" id="PTHR45973:SF9">
    <property type="entry name" value="LEUCINE-RICH REPEAT-CONTAINING PROTEIN 46"/>
    <property type="match status" value="1"/>
</dbReference>
<accession>A0A4Z1SRK8</accession>
<dbReference type="VEuPathDB" id="GiardiaDB:GMRT_11918"/>
<keyword evidence="7" id="KW-1185">Reference proteome</keyword>
<proteinExistence type="predicted"/>
<dbReference type="AlphaFoldDB" id="A0A4Z1SRK8"/>
<dbReference type="OrthoDB" id="1904536at2759"/>
<dbReference type="Gene3D" id="3.80.10.10">
    <property type="entry name" value="Ribonuclease Inhibitor"/>
    <property type="match status" value="2"/>
</dbReference>
<organism evidence="6 7">
    <name type="scientific">Giardia muris</name>
    <dbReference type="NCBI Taxonomy" id="5742"/>
    <lineage>
        <taxon>Eukaryota</taxon>
        <taxon>Metamonada</taxon>
        <taxon>Diplomonadida</taxon>
        <taxon>Hexamitidae</taxon>
        <taxon>Giardiinae</taxon>
        <taxon>Giardia</taxon>
    </lineage>
</organism>
<keyword evidence="3" id="KW-0677">Repeat</keyword>
<dbReference type="SMART" id="SM00365">
    <property type="entry name" value="LRR_SD22"/>
    <property type="match status" value="3"/>
</dbReference>
<dbReference type="SUPFAM" id="SSF52075">
    <property type="entry name" value="Outer arm dynein light chain 1"/>
    <property type="match status" value="1"/>
</dbReference>
<keyword evidence="4" id="KW-0969">Cilium</keyword>
<comment type="caution">
    <text evidence="6">The sequence shown here is derived from an EMBL/GenBank/DDBJ whole genome shotgun (WGS) entry which is preliminary data.</text>
</comment>
<protein>
    <submittedName>
        <fullName evidence="6">Putative Phosphatase 1 regulatory subunit</fullName>
    </submittedName>
</protein>
<evidence type="ECO:0000256" key="2">
    <source>
        <dbReference type="ARBA" id="ARBA00022614"/>
    </source>
</evidence>
<dbReference type="EMBL" id="VDLU01000002">
    <property type="protein sequence ID" value="TNJ28532.1"/>
    <property type="molecule type" value="Genomic_DNA"/>
</dbReference>
<dbReference type="InterPro" id="IPR050576">
    <property type="entry name" value="Cilia_flagella_integrity"/>
</dbReference>
<dbReference type="InterPro" id="IPR032675">
    <property type="entry name" value="LRR_dom_sf"/>
</dbReference>
<dbReference type="PANTHER" id="PTHR45973">
    <property type="entry name" value="PROTEIN PHOSPHATASE 1 REGULATORY SUBUNIT SDS22-RELATED"/>
    <property type="match status" value="1"/>
</dbReference>
<comment type="subcellular location">
    <subcellularLocation>
        <location evidence="1">Cell projection</location>
        <location evidence="1">Cilium</location>
    </subcellularLocation>
</comment>
<evidence type="ECO:0000256" key="4">
    <source>
        <dbReference type="ARBA" id="ARBA00023069"/>
    </source>
</evidence>
<evidence type="ECO:0000256" key="5">
    <source>
        <dbReference type="ARBA" id="ARBA00023273"/>
    </source>
</evidence>
<evidence type="ECO:0000256" key="3">
    <source>
        <dbReference type="ARBA" id="ARBA00022737"/>
    </source>
</evidence>
<keyword evidence="5" id="KW-0966">Cell projection</keyword>
<dbReference type="InterPro" id="IPR001611">
    <property type="entry name" value="Leu-rich_rpt"/>
</dbReference>
<dbReference type="PROSITE" id="PS51450">
    <property type="entry name" value="LRR"/>
    <property type="match status" value="3"/>
</dbReference>
<sequence>MHNCEEKDERRMTPKVLRKICLQTGGYSTPGLNEIAYFHFKGFQRIEGLEEYTALKSLWLEGNGLMKIENLEPLQNLVCLFLQENLISTIENLSNIPSIRQLNLASNQVRQVKDGLWGLHNLETLNLSGNMLESYEDLLGLVEATGPDGVVVPVCQNVSVLDLSRNRIETPDIVKILNRLPNLKVLNLMNNPLTRSMSMYRKTVIHACPNLTYLDDRPVFDDERRAVTAYFRGGPEAELAERRLCLAEKRAEESAQFVSMRAFLHGKPRDECIALGNAERERYMRRFHETGEVDQFGRRQGSGEHTIADIAQGRPIWRREEVPIVSRAWLEKRVPVTIEYADDPFNMVGNDIDSSESTGDVPELEEVPLERLETCEEAKLVGAKEGVQPVIEVDKPECDSDNFSQPD</sequence>